<comment type="caution">
    <text evidence="1">The sequence shown here is derived from an EMBL/GenBank/DDBJ whole genome shotgun (WGS) entry which is preliminary data.</text>
</comment>
<sequence length="56" mass="6630">MLKLFLSLGSSSMWYAVVALVFSANKPRVVYLHSETWIDWSAFDHKNPEICREWRL</sequence>
<evidence type="ECO:0000313" key="1">
    <source>
        <dbReference type="EMBL" id="MCZ7939854.1"/>
    </source>
</evidence>
<accession>A0A9X3KRU3</accession>
<reference evidence="1" key="1">
    <citation type="submission" date="2022-12" db="EMBL/GenBank/DDBJ databases">
        <title>Draft genome sequences of 22 rhizogenic Agrobacterium biovar 1 strains, the causative agent of hairy root disease.</title>
        <authorList>
            <person name="Kim N."/>
            <person name="Vargas P."/>
            <person name="Rediers H."/>
        </authorList>
    </citation>
    <scope>NUCLEOTIDE SEQUENCE</scope>
    <source>
        <strain evidence="1">ST15.13.006</strain>
    </source>
</reference>
<gene>
    <name evidence="1" type="ORF">O9X88_20115</name>
</gene>
<dbReference type="Proteomes" id="UP001151018">
    <property type="component" value="Unassembled WGS sequence"/>
</dbReference>
<proteinExistence type="predicted"/>
<dbReference type="GeneID" id="79865434"/>
<dbReference type="RefSeq" id="WP_161596392.1">
    <property type="nucleotide sequence ID" value="NZ_JAPZLN010000008.1"/>
</dbReference>
<name>A0A9X3KRU3_9HYPH</name>
<protein>
    <submittedName>
        <fullName evidence="1">Uncharacterized protein</fullName>
    </submittedName>
</protein>
<organism evidence="1 2">
    <name type="scientific">Agrobacterium salinitolerans</name>
    <dbReference type="NCBI Taxonomy" id="1183413"/>
    <lineage>
        <taxon>Bacteria</taxon>
        <taxon>Pseudomonadati</taxon>
        <taxon>Pseudomonadota</taxon>
        <taxon>Alphaproteobacteria</taxon>
        <taxon>Hyphomicrobiales</taxon>
        <taxon>Rhizobiaceae</taxon>
        <taxon>Rhizobium/Agrobacterium group</taxon>
        <taxon>Agrobacterium</taxon>
    </lineage>
</organism>
<dbReference type="AlphaFoldDB" id="A0A9X3KRU3"/>
<dbReference type="EMBL" id="JAPZLR010000016">
    <property type="protein sequence ID" value="MCZ7939854.1"/>
    <property type="molecule type" value="Genomic_DNA"/>
</dbReference>
<evidence type="ECO:0000313" key="2">
    <source>
        <dbReference type="Proteomes" id="UP001151018"/>
    </source>
</evidence>